<organism evidence="1 2">
    <name type="scientific">Clostridium perfringens</name>
    <dbReference type="NCBI Taxonomy" id="1502"/>
    <lineage>
        <taxon>Bacteria</taxon>
        <taxon>Bacillati</taxon>
        <taxon>Bacillota</taxon>
        <taxon>Clostridia</taxon>
        <taxon>Eubacteriales</taxon>
        <taxon>Clostridiaceae</taxon>
        <taxon>Clostridium</taxon>
    </lineage>
</organism>
<proteinExistence type="predicted"/>
<dbReference type="OrthoDB" id="9998710at2"/>
<reference evidence="1 2" key="1">
    <citation type="journal article" date="2016" name="PLoS ONE">
        <title>Plasmid Characterization and Chromosome Analysis of Two netF+ Clostridium perfringens Isolates Associated with Foal and Canine Necrotizing Enteritis.</title>
        <authorList>
            <person name="Mehdizadeh Gohari I."/>
            <person name="Kropinski A.M."/>
            <person name="Weese S.J."/>
            <person name="Parreira V.R."/>
            <person name="Whitehead A.E."/>
            <person name="Boerlin P."/>
            <person name="Prescott J.F."/>
        </authorList>
    </citation>
    <scope>NUCLEOTIDE SEQUENCE [LARGE SCALE GENOMIC DNA]</scope>
    <source>
        <strain evidence="1 2">JP838</strain>
        <plasmid evidence="2">Plasmid pJFP838A</plasmid>
    </source>
</reference>
<evidence type="ECO:0000313" key="1">
    <source>
        <dbReference type="EMBL" id="AMN31289.1"/>
    </source>
</evidence>
<dbReference type="EMBL" id="CP013615">
    <property type="protein sequence ID" value="AMN31289.1"/>
    <property type="molecule type" value="Genomic_DNA"/>
</dbReference>
<name>A0A140GRY0_CLOPF</name>
<protein>
    <submittedName>
        <fullName evidence="1">Uncharacterized protein</fullName>
    </submittedName>
</protein>
<gene>
    <name evidence="1" type="ORF">JFP838_pA0373</name>
</gene>
<geneLocation type="plasmid" evidence="1 2">
    <name>pJFP838A</name>
</geneLocation>
<accession>A0A140GRY0</accession>
<dbReference type="RefSeq" id="WP_061429873.1">
    <property type="nucleotide sequence ID" value="NZ_CP013615.1"/>
</dbReference>
<dbReference type="PATRIC" id="fig|1502.177.peg.3583"/>
<dbReference type="AlphaFoldDB" id="A0A140GRY0"/>
<sequence length="198" mass="23466">MNKCKFNISYIGQCKEDVIEKEDFCKKHIDFKCSVCGKQATKDCLRTDILVCGIPLCDDKMCELIHTYRHHFALVNVKNIRDLEDELGVEPCKIVISKVSYENSELNTEEYKMLIVYKYNGKYNFVVRNMPMNVLRYKEVENLNNKTVVEYLNSYKALGDYKFDYYLNESDNKIFIKKSKDRLFDINLLNDYIHIEVK</sequence>
<keyword evidence="1" id="KW-0614">Plasmid</keyword>
<dbReference type="Proteomes" id="UP000070260">
    <property type="component" value="Plasmid pJFP838A"/>
</dbReference>
<evidence type="ECO:0000313" key="2">
    <source>
        <dbReference type="Proteomes" id="UP000070260"/>
    </source>
</evidence>